<evidence type="ECO:0000259" key="5">
    <source>
        <dbReference type="PROSITE" id="PS51352"/>
    </source>
</evidence>
<gene>
    <name evidence="6" type="ORF">KAK06_14675</name>
</gene>
<evidence type="ECO:0000313" key="6">
    <source>
        <dbReference type="EMBL" id="MBQ0960196.1"/>
    </source>
</evidence>
<dbReference type="Proteomes" id="UP000678374">
    <property type="component" value="Unassembled WGS sequence"/>
</dbReference>
<dbReference type="InterPro" id="IPR013766">
    <property type="entry name" value="Thioredoxin_domain"/>
</dbReference>
<dbReference type="PROSITE" id="PS51318">
    <property type="entry name" value="TAT"/>
    <property type="match status" value="1"/>
</dbReference>
<feature type="disulfide bond" description="Redox-active" evidence="4">
    <location>
        <begin position="96"/>
        <end position="100"/>
    </location>
</feature>
<sequence length="219" mass="22502">MSVTHPAPPLARRALLIGGALAALGAALVWSSLKRSAAQAPEAAAGVAPAADLHGVQVFDTPTALPAFQVMAPGGARDLSSLQGHWSVLFFGYTQCPDVCPGSLGMLATALKQLPAAARPSVLFISVDPARDTAELLAQYVPAFDPAFEGAAGSDASIAALVRSLGVVYERHAPSASGQYTVDHTASLFLVDPQARLKAVFTPPHDADAVASALRRLMA</sequence>
<dbReference type="RefSeq" id="WP_210802861.1">
    <property type="nucleotide sequence ID" value="NZ_JAGQDE010000012.1"/>
</dbReference>
<dbReference type="InterPro" id="IPR003782">
    <property type="entry name" value="SCO1/SenC"/>
</dbReference>
<evidence type="ECO:0000256" key="4">
    <source>
        <dbReference type="PIRSR" id="PIRSR603782-2"/>
    </source>
</evidence>
<organism evidence="6 7">
    <name type="scientific">Ideonella aquatica</name>
    <dbReference type="NCBI Taxonomy" id="2824119"/>
    <lineage>
        <taxon>Bacteria</taxon>
        <taxon>Pseudomonadati</taxon>
        <taxon>Pseudomonadota</taxon>
        <taxon>Betaproteobacteria</taxon>
        <taxon>Burkholderiales</taxon>
        <taxon>Sphaerotilaceae</taxon>
        <taxon>Ideonella</taxon>
    </lineage>
</organism>
<comment type="caution">
    <text evidence="6">The sequence shown here is derived from an EMBL/GenBank/DDBJ whole genome shotgun (WGS) entry which is preliminary data.</text>
</comment>
<dbReference type="EMBL" id="JAGQDE010000012">
    <property type="protein sequence ID" value="MBQ0960196.1"/>
    <property type="molecule type" value="Genomic_DNA"/>
</dbReference>
<dbReference type="GO" id="GO:0046872">
    <property type="term" value="F:metal ion binding"/>
    <property type="evidence" value="ECO:0007669"/>
    <property type="project" value="UniProtKB-KW"/>
</dbReference>
<dbReference type="PANTHER" id="PTHR12151:SF25">
    <property type="entry name" value="LINALOOL DEHYDRATASE_ISOMERASE DOMAIN-CONTAINING PROTEIN"/>
    <property type="match status" value="1"/>
</dbReference>
<accession>A0A940YPM0</accession>
<dbReference type="InterPro" id="IPR006311">
    <property type="entry name" value="TAT_signal"/>
</dbReference>
<feature type="binding site" evidence="3">
    <location>
        <position position="100"/>
    </location>
    <ligand>
        <name>Cu cation</name>
        <dbReference type="ChEBI" id="CHEBI:23378"/>
    </ligand>
</feature>
<reference evidence="6" key="1">
    <citation type="submission" date="2021-04" db="EMBL/GenBank/DDBJ databases">
        <title>The genome sequence of Ideonella sp. 4Y11.</title>
        <authorList>
            <person name="Liu Y."/>
        </authorList>
    </citation>
    <scope>NUCLEOTIDE SEQUENCE</scope>
    <source>
        <strain evidence="6">4Y11</strain>
    </source>
</reference>
<keyword evidence="4" id="KW-1015">Disulfide bond</keyword>
<comment type="similarity">
    <text evidence="1">Belongs to the SCO1/2 family.</text>
</comment>
<dbReference type="PANTHER" id="PTHR12151">
    <property type="entry name" value="ELECTRON TRANSPORT PROTIN SCO1/SENC FAMILY MEMBER"/>
    <property type="match status" value="1"/>
</dbReference>
<evidence type="ECO:0000256" key="3">
    <source>
        <dbReference type="PIRSR" id="PIRSR603782-1"/>
    </source>
</evidence>
<evidence type="ECO:0000256" key="1">
    <source>
        <dbReference type="ARBA" id="ARBA00010996"/>
    </source>
</evidence>
<feature type="domain" description="Thioredoxin" evidence="5">
    <location>
        <begin position="59"/>
        <end position="219"/>
    </location>
</feature>
<keyword evidence="2 3" id="KW-0186">Copper</keyword>
<evidence type="ECO:0000313" key="7">
    <source>
        <dbReference type="Proteomes" id="UP000678374"/>
    </source>
</evidence>
<dbReference type="SUPFAM" id="SSF52833">
    <property type="entry name" value="Thioredoxin-like"/>
    <property type="match status" value="1"/>
</dbReference>
<evidence type="ECO:0000256" key="2">
    <source>
        <dbReference type="ARBA" id="ARBA00023008"/>
    </source>
</evidence>
<keyword evidence="7" id="KW-1185">Reference proteome</keyword>
<protein>
    <submittedName>
        <fullName evidence="6">SCO family protein</fullName>
    </submittedName>
</protein>
<dbReference type="AlphaFoldDB" id="A0A940YPM0"/>
<dbReference type="Pfam" id="PF02630">
    <property type="entry name" value="SCO1-SenC"/>
    <property type="match status" value="1"/>
</dbReference>
<dbReference type="Gene3D" id="3.40.30.10">
    <property type="entry name" value="Glutaredoxin"/>
    <property type="match status" value="1"/>
</dbReference>
<feature type="binding site" evidence="3">
    <location>
        <position position="184"/>
    </location>
    <ligand>
        <name>Cu cation</name>
        <dbReference type="ChEBI" id="CHEBI:23378"/>
    </ligand>
</feature>
<dbReference type="CDD" id="cd02968">
    <property type="entry name" value="SCO"/>
    <property type="match status" value="1"/>
</dbReference>
<feature type="binding site" evidence="3">
    <location>
        <position position="96"/>
    </location>
    <ligand>
        <name>Cu cation</name>
        <dbReference type="ChEBI" id="CHEBI:23378"/>
    </ligand>
</feature>
<name>A0A940YPM0_9BURK</name>
<dbReference type="PROSITE" id="PS51352">
    <property type="entry name" value="THIOREDOXIN_2"/>
    <property type="match status" value="1"/>
</dbReference>
<dbReference type="InterPro" id="IPR036249">
    <property type="entry name" value="Thioredoxin-like_sf"/>
</dbReference>
<proteinExistence type="inferred from homology"/>
<keyword evidence="3" id="KW-0479">Metal-binding</keyword>